<dbReference type="RefSeq" id="WP_061319491.1">
    <property type="nucleotide sequence ID" value="NZ_CP013849.1"/>
</dbReference>
<evidence type="ECO:0000313" key="1">
    <source>
        <dbReference type="EMBL" id="NFH61173.1"/>
    </source>
</evidence>
<proteinExistence type="predicted"/>
<dbReference type="EMBL" id="SWRL01000002">
    <property type="protein sequence ID" value="NFH61173.1"/>
    <property type="molecule type" value="Genomic_DNA"/>
</dbReference>
<reference evidence="1" key="1">
    <citation type="submission" date="2019-04" db="EMBL/GenBank/DDBJ databases">
        <title>Genome sequencing of Clostridium botulinum Groups I-IV and Clostridium butyricum.</title>
        <authorList>
            <person name="Brunt J."/>
            <person name="Van Vliet A.H.M."/>
            <person name="Stringer S.C."/>
            <person name="Carter A.T."/>
            <person name="Peck M.W."/>
        </authorList>
    </citation>
    <scope>NUCLEOTIDE SEQUENCE</scope>
    <source>
        <strain evidence="1">IFR 15/031</strain>
    </source>
</reference>
<comment type="caution">
    <text evidence="1">The sequence shown here is derived from an EMBL/GenBank/DDBJ whole genome shotgun (WGS) entry which is preliminary data.</text>
</comment>
<dbReference type="Gene3D" id="3.30.1330.70">
    <property type="entry name" value="Holliday junction resolvase RusA"/>
    <property type="match status" value="1"/>
</dbReference>
<dbReference type="GO" id="GO:0000287">
    <property type="term" value="F:magnesium ion binding"/>
    <property type="evidence" value="ECO:0007669"/>
    <property type="project" value="InterPro"/>
</dbReference>
<accession>A0A6G4ED57</accession>
<dbReference type="SUPFAM" id="SSF103084">
    <property type="entry name" value="Holliday junction resolvase RusA"/>
    <property type="match status" value="1"/>
</dbReference>
<protein>
    <submittedName>
        <fullName evidence="1">Holliday junction resolvase</fullName>
    </submittedName>
</protein>
<dbReference type="GO" id="GO:0006281">
    <property type="term" value="P:DNA repair"/>
    <property type="evidence" value="ECO:0007669"/>
    <property type="project" value="InterPro"/>
</dbReference>
<dbReference type="GO" id="GO:0006310">
    <property type="term" value="P:DNA recombination"/>
    <property type="evidence" value="ECO:0007669"/>
    <property type="project" value="InterPro"/>
</dbReference>
<organism evidence="1">
    <name type="scientific">Clostridium botulinum</name>
    <dbReference type="NCBI Taxonomy" id="1491"/>
    <lineage>
        <taxon>Bacteria</taxon>
        <taxon>Bacillati</taxon>
        <taxon>Bacillota</taxon>
        <taxon>Clostridia</taxon>
        <taxon>Eubacteriales</taxon>
        <taxon>Clostridiaceae</taxon>
        <taxon>Clostridium</taxon>
    </lineage>
</organism>
<dbReference type="InterPro" id="IPR036614">
    <property type="entry name" value="RusA-like_sf"/>
</dbReference>
<sequence>MKIVIPGELPDLNKIIDVAKKHYIKYSNLKKTNTDLVAFIAKGKGKFKRIDLDITWYCKNKRKDKDNIAAGIKFILDGLVKAKVIENDGWKEINNFTHKFEIDKENPRIEVTLKEVN</sequence>
<dbReference type="AlphaFoldDB" id="A0A6G4ED57"/>
<name>A0A6G4ED57_CLOBO</name>
<gene>
    <name evidence="1" type="ORF">FC962_04515</name>
</gene>